<feature type="transmembrane region" description="Helical" evidence="6">
    <location>
        <begin position="100"/>
        <end position="120"/>
    </location>
</feature>
<keyword evidence="3 6" id="KW-0812">Transmembrane</keyword>
<keyword evidence="2" id="KW-0813">Transport</keyword>
<dbReference type="SUPFAM" id="SSF103473">
    <property type="entry name" value="MFS general substrate transporter"/>
    <property type="match status" value="1"/>
</dbReference>
<evidence type="ECO:0000259" key="7">
    <source>
        <dbReference type="PROSITE" id="PS50850"/>
    </source>
</evidence>
<evidence type="ECO:0000313" key="8">
    <source>
        <dbReference type="EMBL" id="NIK62177.1"/>
    </source>
</evidence>
<dbReference type="GO" id="GO:0022857">
    <property type="term" value="F:transmembrane transporter activity"/>
    <property type="evidence" value="ECO:0007669"/>
    <property type="project" value="InterPro"/>
</dbReference>
<evidence type="ECO:0000313" key="9">
    <source>
        <dbReference type="Proteomes" id="UP000555407"/>
    </source>
</evidence>
<feature type="transmembrane region" description="Helical" evidence="6">
    <location>
        <begin position="180"/>
        <end position="197"/>
    </location>
</feature>
<feature type="domain" description="Major facilitator superfamily (MFS) profile" evidence="7">
    <location>
        <begin position="1"/>
        <end position="217"/>
    </location>
</feature>
<dbReference type="InterPro" id="IPR036259">
    <property type="entry name" value="MFS_trans_sf"/>
</dbReference>
<keyword evidence="4 6" id="KW-1133">Transmembrane helix</keyword>
<name>A0A7X6A528_9ACTN</name>
<feature type="transmembrane region" description="Helical" evidence="6">
    <location>
        <begin position="6"/>
        <end position="29"/>
    </location>
</feature>
<dbReference type="EMBL" id="JAASRO010000001">
    <property type="protein sequence ID" value="NIK62177.1"/>
    <property type="molecule type" value="Genomic_DNA"/>
</dbReference>
<keyword evidence="5 6" id="KW-0472">Membrane</keyword>
<dbReference type="Pfam" id="PF07690">
    <property type="entry name" value="MFS_1"/>
    <property type="match status" value="1"/>
</dbReference>
<dbReference type="PANTHER" id="PTHR43385:SF1">
    <property type="entry name" value="RIBOFLAVIN TRANSPORTER RIBJ"/>
    <property type="match status" value="1"/>
</dbReference>
<feature type="transmembrane region" description="Helical" evidence="6">
    <location>
        <begin position="66"/>
        <end position="88"/>
    </location>
</feature>
<gene>
    <name evidence="8" type="ORF">BJY22_007894</name>
</gene>
<proteinExistence type="predicted"/>
<dbReference type="Gene3D" id="1.20.1250.20">
    <property type="entry name" value="MFS general substrate transporter like domains"/>
    <property type="match status" value="1"/>
</dbReference>
<dbReference type="Proteomes" id="UP000555407">
    <property type="component" value="Unassembled WGS sequence"/>
</dbReference>
<dbReference type="InterPro" id="IPR011701">
    <property type="entry name" value="MFS"/>
</dbReference>
<evidence type="ECO:0000256" key="2">
    <source>
        <dbReference type="ARBA" id="ARBA00022448"/>
    </source>
</evidence>
<accession>A0A7X6A528</accession>
<evidence type="ECO:0000256" key="4">
    <source>
        <dbReference type="ARBA" id="ARBA00022989"/>
    </source>
</evidence>
<sequence>MKHFDTSQTAVGVVFSIAIVMLGLSAAVGGTWVERNGPRKAMFVAACFWASGFLVGALGIGTGQLWLVYLGYGVIGGIGLGIGYISPVSTLIKWFPDRPGLATGLAIMGFGGGALVASPLSRPTSAPPPATEVIMMFGVFNIRVPADGWAPPGFDSATVRQKALVTTGNVSAANAIKTPQFWLLWIVLFCNVTAGIGRRVRRAAVAGVVQPEQSRDR</sequence>
<reference evidence="8 9" key="1">
    <citation type="submission" date="2020-03" db="EMBL/GenBank/DDBJ databases">
        <title>Sequencing the genomes of 1000 actinobacteria strains.</title>
        <authorList>
            <person name="Klenk H.-P."/>
        </authorList>
    </citation>
    <scope>NUCLEOTIDE SEQUENCE [LARGE SCALE GENOMIC DNA]</scope>
    <source>
        <strain evidence="8 9">DSM 45490</strain>
    </source>
</reference>
<feature type="transmembrane region" description="Helical" evidence="6">
    <location>
        <begin position="41"/>
        <end position="60"/>
    </location>
</feature>
<dbReference type="RefSeq" id="WP_337759805.1">
    <property type="nucleotide sequence ID" value="NZ_JAASRO010000001.1"/>
</dbReference>
<evidence type="ECO:0000256" key="5">
    <source>
        <dbReference type="ARBA" id="ARBA00023136"/>
    </source>
</evidence>
<dbReference type="GO" id="GO:0005886">
    <property type="term" value="C:plasma membrane"/>
    <property type="evidence" value="ECO:0007669"/>
    <property type="project" value="UniProtKB-SubCell"/>
</dbReference>
<evidence type="ECO:0000256" key="3">
    <source>
        <dbReference type="ARBA" id="ARBA00022692"/>
    </source>
</evidence>
<organism evidence="8 9">
    <name type="scientific">Kribbella shirazensis</name>
    <dbReference type="NCBI Taxonomy" id="1105143"/>
    <lineage>
        <taxon>Bacteria</taxon>
        <taxon>Bacillati</taxon>
        <taxon>Actinomycetota</taxon>
        <taxon>Actinomycetes</taxon>
        <taxon>Propionibacteriales</taxon>
        <taxon>Kribbellaceae</taxon>
        <taxon>Kribbella</taxon>
    </lineage>
</organism>
<evidence type="ECO:0000256" key="1">
    <source>
        <dbReference type="ARBA" id="ARBA00004651"/>
    </source>
</evidence>
<dbReference type="InterPro" id="IPR020846">
    <property type="entry name" value="MFS_dom"/>
</dbReference>
<protein>
    <submittedName>
        <fullName evidence="8">MFS family permease</fullName>
    </submittedName>
</protein>
<dbReference type="InterPro" id="IPR052983">
    <property type="entry name" value="MFS_Riboflavin_Transporter"/>
</dbReference>
<dbReference type="PANTHER" id="PTHR43385">
    <property type="entry name" value="RIBOFLAVIN TRANSPORTER RIBJ"/>
    <property type="match status" value="1"/>
</dbReference>
<dbReference type="AlphaFoldDB" id="A0A7X6A528"/>
<comment type="subcellular location">
    <subcellularLocation>
        <location evidence="1">Cell membrane</location>
        <topology evidence="1">Multi-pass membrane protein</topology>
    </subcellularLocation>
</comment>
<comment type="caution">
    <text evidence="8">The sequence shown here is derived from an EMBL/GenBank/DDBJ whole genome shotgun (WGS) entry which is preliminary data.</text>
</comment>
<keyword evidence="9" id="KW-1185">Reference proteome</keyword>
<dbReference type="PROSITE" id="PS50850">
    <property type="entry name" value="MFS"/>
    <property type="match status" value="1"/>
</dbReference>
<evidence type="ECO:0000256" key="6">
    <source>
        <dbReference type="SAM" id="Phobius"/>
    </source>
</evidence>